<dbReference type="AlphaFoldDB" id="A0AAW4PN18"/>
<dbReference type="RefSeq" id="WP_220617472.1">
    <property type="nucleotide sequence ID" value="NZ_RKLR01000002.1"/>
</dbReference>
<reference evidence="1 2" key="1">
    <citation type="submission" date="2021-06" db="EMBL/GenBank/DDBJ databases">
        <title>Halomicroarcula sp. a new haloarchaeum isolated from saline soil.</title>
        <authorList>
            <person name="Duran-Viseras A."/>
            <person name="Sanchez-Porro C."/>
            <person name="Ventosa A."/>
        </authorList>
    </citation>
    <scope>NUCLEOTIDE SEQUENCE [LARGE SCALE GENOMIC DNA]</scope>
    <source>
        <strain evidence="1 2">F13</strain>
    </source>
</reference>
<keyword evidence="2" id="KW-1185">Reference proteome</keyword>
<protein>
    <submittedName>
        <fullName evidence="1">Uncharacterized protein</fullName>
    </submittedName>
</protein>
<organism evidence="1 2">
    <name type="scientific">Haloarcula rubra</name>
    <dbReference type="NCBI Taxonomy" id="2487747"/>
    <lineage>
        <taxon>Archaea</taxon>
        <taxon>Methanobacteriati</taxon>
        <taxon>Methanobacteriota</taxon>
        <taxon>Stenosarchaea group</taxon>
        <taxon>Halobacteria</taxon>
        <taxon>Halobacteriales</taxon>
        <taxon>Haloarculaceae</taxon>
        <taxon>Haloarcula</taxon>
    </lineage>
</organism>
<sequence>MSVQITLYGESAERFENAQEQIARDRPGSKPGNAETVRVLLDEGGY</sequence>
<gene>
    <name evidence="1" type="ORF">EGH21_05450</name>
</gene>
<accession>A0AAW4PN18</accession>
<name>A0AAW4PN18_9EURY</name>
<evidence type="ECO:0000313" key="2">
    <source>
        <dbReference type="Proteomes" id="UP001430377"/>
    </source>
</evidence>
<dbReference type="Proteomes" id="UP001430377">
    <property type="component" value="Unassembled WGS sequence"/>
</dbReference>
<dbReference type="EMBL" id="RKLR01000002">
    <property type="protein sequence ID" value="MBX0322472.1"/>
    <property type="molecule type" value="Genomic_DNA"/>
</dbReference>
<comment type="caution">
    <text evidence="1">The sequence shown here is derived from an EMBL/GenBank/DDBJ whole genome shotgun (WGS) entry which is preliminary data.</text>
</comment>
<proteinExistence type="predicted"/>
<evidence type="ECO:0000313" key="1">
    <source>
        <dbReference type="EMBL" id="MBX0322472.1"/>
    </source>
</evidence>